<dbReference type="Proteomes" id="UP000255231">
    <property type="component" value="Unassembled WGS sequence"/>
</dbReference>
<keyword evidence="3" id="KW-1185">Reference proteome</keyword>
<accession>A0A381JTW3</accession>
<reference evidence="2 4" key="2">
    <citation type="submission" date="2018-06" db="EMBL/GenBank/DDBJ databases">
        <authorList>
            <consortium name="Pathogen Informatics"/>
            <person name="Doyle S."/>
        </authorList>
    </citation>
    <scope>NUCLEOTIDE SEQUENCE [LARGE SCALE GENOMIC DNA]</scope>
    <source>
        <strain evidence="2 4">NCTC13560</strain>
    </source>
</reference>
<protein>
    <recommendedName>
        <fullName evidence="5">DUF2281 domain-containing protein</fullName>
    </recommendedName>
</protein>
<evidence type="ECO:0008006" key="5">
    <source>
        <dbReference type="Google" id="ProtNLM"/>
    </source>
</evidence>
<evidence type="ECO:0000313" key="2">
    <source>
        <dbReference type="EMBL" id="SUY54049.1"/>
    </source>
</evidence>
<dbReference type="EMBL" id="UFVS01000003">
    <property type="protein sequence ID" value="SUY54049.1"/>
    <property type="molecule type" value="Genomic_DNA"/>
</dbReference>
<dbReference type="GeneID" id="303675322"/>
<evidence type="ECO:0000313" key="1">
    <source>
        <dbReference type="EMBL" id="SIR33556.1"/>
    </source>
</evidence>
<evidence type="ECO:0000313" key="3">
    <source>
        <dbReference type="Proteomes" id="UP000185725"/>
    </source>
</evidence>
<sequence>MTALEESIYKEIQHKLKTAPKEILQQVLGYVDGILERKTDNNFDDLKMLVNEDYAVYKSGKSNLISIDEAEKDIDNFISENEN</sequence>
<organism evidence="2 4">
    <name type="scientific">Chryseobacterium indoltheticum</name>
    <dbReference type="NCBI Taxonomy" id="254"/>
    <lineage>
        <taxon>Bacteria</taxon>
        <taxon>Pseudomonadati</taxon>
        <taxon>Bacteroidota</taxon>
        <taxon>Flavobacteriia</taxon>
        <taxon>Flavobacteriales</taxon>
        <taxon>Weeksellaceae</taxon>
        <taxon>Chryseobacterium group</taxon>
        <taxon>Chryseobacterium</taxon>
    </lineage>
</organism>
<dbReference type="EMBL" id="FTMF01000018">
    <property type="protein sequence ID" value="SIR33556.1"/>
    <property type="molecule type" value="Genomic_DNA"/>
</dbReference>
<reference evidence="1 3" key="1">
    <citation type="submission" date="2017-01" db="EMBL/GenBank/DDBJ databases">
        <authorList>
            <person name="Varghese N."/>
            <person name="Submissions S."/>
        </authorList>
    </citation>
    <scope>NUCLEOTIDE SEQUENCE [LARGE SCALE GENOMIC DNA]</scope>
    <source>
        <strain evidence="1 3">ATCC 27950</strain>
    </source>
</reference>
<dbReference type="KEGG" id="cil:EG358_16585"/>
<gene>
    <name evidence="2" type="ORF">NCTC13560_04015</name>
    <name evidence="1" type="ORF">SAMN05421682_11857</name>
</gene>
<name>A0A381JTW3_9FLAO</name>
<dbReference type="AlphaFoldDB" id="A0A381JTW3"/>
<dbReference type="RefSeq" id="WP_076562818.1">
    <property type="nucleotide sequence ID" value="NZ_CP033929.1"/>
</dbReference>
<dbReference type="Proteomes" id="UP000185725">
    <property type="component" value="Unassembled WGS sequence"/>
</dbReference>
<evidence type="ECO:0000313" key="4">
    <source>
        <dbReference type="Proteomes" id="UP000255231"/>
    </source>
</evidence>
<dbReference type="OrthoDB" id="1372553at2"/>
<proteinExistence type="predicted"/>